<sequence length="229" mass="25526">MSRGNFWQLLVRRGPKFGASPSFSNFLIILLGTVRFAHEVPSLHFPQRGRKRRQLELSLRGRLSRLPTLSFPHSFCETESITKLCLASLVWSRPVVERAEKMGGDHRSCSAIPTSPPETSKEKLDGDSSLGRCDGPLVRQSWPKPLSAAIVVVLRVRSRTGPSVQNRRRPALGVVCPDPGKRTPFHRHLPSDERHHESSYVYLCCRCSVVGLGTIAAPVARGRRGLKTF</sequence>
<reference evidence="2" key="1">
    <citation type="journal article" date="2023" name="Mol. Phylogenet. Evol.">
        <title>Genome-scale phylogeny and comparative genomics of the fungal order Sordariales.</title>
        <authorList>
            <person name="Hensen N."/>
            <person name="Bonometti L."/>
            <person name="Westerberg I."/>
            <person name="Brannstrom I.O."/>
            <person name="Guillou S."/>
            <person name="Cros-Aarteil S."/>
            <person name="Calhoun S."/>
            <person name="Haridas S."/>
            <person name="Kuo A."/>
            <person name="Mondo S."/>
            <person name="Pangilinan J."/>
            <person name="Riley R."/>
            <person name="LaButti K."/>
            <person name="Andreopoulos B."/>
            <person name="Lipzen A."/>
            <person name="Chen C."/>
            <person name="Yan M."/>
            <person name="Daum C."/>
            <person name="Ng V."/>
            <person name="Clum A."/>
            <person name="Steindorff A."/>
            <person name="Ohm R.A."/>
            <person name="Martin F."/>
            <person name="Silar P."/>
            <person name="Natvig D.O."/>
            <person name="Lalanne C."/>
            <person name="Gautier V."/>
            <person name="Ament-Velasquez S.L."/>
            <person name="Kruys A."/>
            <person name="Hutchinson M.I."/>
            <person name="Powell A.J."/>
            <person name="Barry K."/>
            <person name="Miller A.N."/>
            <person name="Grigoriev I.V."/>
            <person name="Debuchy R."/>
            <person name="Gladieux P."/>
            <person name="Hiltunen Thoren M."/>
            <person name="Johannesson H."/>
        </authorList>
    </citation>
    <scope>NUCLEOTIDE SEQUENCE</scope>
    <source>
        <strain evidence="2">CBS 168.71</strain>
    </source>
</reference>
<reference evidence="2" key="2">
    <citation type="submission" date="2023-06" db="EMBL/GenBank/DDBJ databases">
        <authorList>
            <consortium name="Lawrence Berkeley National Laboratory"/>
            <person name="Haridas S."/>
            <person name="Hensen N."/>
            <person name="Bonometti L."/>
            <person name="Westerberg I."/>
            <person name="Brannstrom I.O."/>
            <person name="Guillou S."/>
            <person name="Cros-Aarteil S."/>
            <person name="Calhoun S."/>
            <person name="Kuo A."/>
            <person name="Mondo S."/>
            <person name="Pangilinan J."/>
            <person name="Riley R."/>
            <person name="Labutti K."/>
            <person name="Andreopoulos B."/>
            <person name="Lipzen A."/>
            <person name="Chen C."/>
            <person name="Yanf M."/>
            <person name="Daum C."/>
            <person name="Ng V."/>
            <person name="Clum A."/>
            <person name="Steindorff A."/>
            <person name="Ohm R."/>
            <person name="Martin F."/>
            <person name="Silar P."/>
            <person name="Natvig D."/>
            <person name="Lalanne C."/>
            <person name="Gautier V."/>
            <person name="Ament-Velasquez S.L."/>
            <person name="Kruys A."/>
            <person name="Hutchinson M.I."/>
            <person name="Powell A.J."/>
            <person name="Barry K."/>
            <person name="Miller A.N."/>
            <person name="Grigoriev I.V."/>
            <person name="Debuchy R."/>
            <person name="Gladieux P."/>
            <person name="Thoren M.H."/>
            <person name="Johannesson H."/>
        </authorList>
    </citation>
    <scope>NUCLEOTIDE SEQUENCE</scope>
    <source>
        <strain evidence="2">CBS 168.71</strain>
    </source>
</reference>
<dbReference type="AlphaFoldDB" id="A0AAE0LP54"/>
<organism evidence="2 3">
    <name type="scientific">Chaetomium fimeti</name>
    <dbReference type="NCBI Taxonomy" id="1854472"/>
    <lineage>
        <taxon>Eukaryota</taxon>
        <taxon>Fungi</taxon>
        <taxon>Dikarya</taxon>
        <taxon>Ascomycota</taxon>
        <taxon>Pezizomycotina</taxon>
        <taxon>Sordariomycetes</taxon>
        <taxon>Sordariomycetidae</taxon>
        <taxon>Sordariales</taxon>
        <taxon>Chaetomiaceae</taxon>
        <taxon>Chaetomium</taxon>
    </lineage>
</organism>
<comment type="caution">
    <text evidence="2">The sequence shown here is derived from an EMBL/GenBank/DDBJ whole genome shotgun (WGS) entry which is preliminary data.</text>
</comment>
<dbReference type="GeneID" id="87841571"/>
<gene>
    <name evidence="2" type="ORF">B0H64DRAFT_408236</name>
</gene>
<dbReference type="RefSeq" id="XP_062655358.1">
    <property type="nucleotide sequence ID" value="XM_062804623.1"/>
</dbReference>
<keyword evidence="3" id="KW-1185">Reference proteome</keyword>
<proteinExistence type="predicted"/>
<dbReference type="EMBL" id="JAUEPN010000008">
    <property type="protein sequence ID" value="KAK3291844.1"/>
    <property type="molecule type" value="Genomic_DNA"/>
</dbReference>
<evidence type="ECO:0000256" key="1">
    <source>
        <dbReference type="SAM" id="MobiDB-lite"/>
    </source>
</evidence>
<dbReference type="Proteomes" id="UP001278766">
    <property type="component" value="Unassembled WGS sequence"/>
</dbReference>
<evidence type="ECO:0000313" key="3">
    <source>
        <dbReference type="Proteomes" id="UP001278766"/>
    </source>
</evidence>
<evidence type="ECO:0000313" key="2">
    <source>
        <dbReference type="EMBL" id="KAK3291844.1"/>
    </source>
</evidence>
<name>A0AAE0LP54_9PEZI</name>
<accession>A0AAE0LP54</accession>
<protein>
    <submittedName>
        <fullName evidence="2">Uncharacterized protein</fullName>
    </submittedName>
</protein>
<feature type="region of interest" description="Disordered" evidence="1">
    <location>
        <begin position="102"/>
        <end position="127"/>
    </location>
</feature>